<dbReference type="GO" id="GO:0017108">
    <property type="term" value="F:5'-flap endonuclease activity"/>
    <property type="evidence" value="ECO:0007669"/>
    <property type="project" value="InterPro"/>
</dbReference>
<evidence type="ECO:0000313" key="2">
    <source>
        <dbReference type="EMBL" id="QHU22842.1"/>
    </source>
</evidence>
<dbReference type="SUPFAM" id="SSF47807">
    <property type="entry name" value="5' to 3' exonuclease, C-terminal subdomain"/>
    <property type="match status" value="1"/>
</dbReference>
<proteinExistence type="predicted"/>
<dbReference type="GO" id="GO:0003677">
    <property type="term" value="F:DNA binding"/>
    <property type="evidence" value="ECO:0007669"/>
    <property type="project" value="InterPro"/>
</dbReference>
<name>A0A6C0KXY9_9ZZZZ</name>
<sequence>MENSWVLVDLGYMCFLRYHATKIWFKWQPEKDQENPWQNEEVFRDTLLRVYERTLKKLTKKKKAILAMESLDGGNWRKEIYSEYKGTRPKNYDIFEYLKFLANDWLPKFCENNENCIYYKIPNTEADDIIALKAHELLKKNPVTEISIITADHDFIQLVEKDNNIRMYNDKYKLNKKCEEDLVGFAYLKRKIIYGDNSDNIKSIYSGKGCTLKKDALLEKLKNVEDLDLVTQEMVGTLKEYEKFKMNRELIDFNKIPMKTRLAFEEYSKSIC</sequence>
<dbReference type="GO" id="GO:0033567">
    <property type="term" value="P:DNA replication, Okazaki fragment processing"/>
    <property type="evidence" value="ECO:0007669"/>
    <property type="project" value="InterPro"/>
</dbReference>
<feature type="domain" description="5'-3' exonuclease alpha-helical arch N-terminal" evidence="1">
    <location>
        <begin position="6"/>
        <end position="172"/>
    </location>
</feature>
<dbReference type="PANTHER" id="PTHR42646">
    <property type="entry name" value="FLAP ENDONUCLEASE XNI"/>
    <property type="match status" value="1"/>
</dbReference>
<evidence type="ECO:0000259" key="1">
    <source>
        <dbReference type="Pfam" id="PF02739"/>
    </source>
</evidence>
<accession>A0A6C0KXY9</accession>
<dbReference type="InterPro" id="IPR036279">
    <property type="entry name" value="5-3_exonuclease_C_sf"/>
</dbReference>
<dbReference type="InterPro" id="IPR020046">
    <property type="entry name" value="5-3_exonucl_a-hlix_arch_N"/>
</dbReference>
<dbReference type="PANTHER" id="PTHR42646:SF2">
    <property type="entry name" value="5'-3' EXONUCLEASE FAMILY PROTEIN"/>
    <property type="match status" value="1"/>
</dbReference>
<protein>
    <recommendedName>
        <fullName evidence="1">5'-3' exonuclease alpha-helical arch N-terminal domain-containing protein</fullName>
    </recommendedName>
</protein>
<dbReference type="InterPro" id="IPR038969">
    <property type="entry name" value="FEN"/>
</dbReference>
<dbReference type="EMBL" id="MN741018">
    <property type="protein sequence ID" value="QHU22842.1"/>
    <property type="molecule type" value="Genomic_DNA"/>
</dbReference>
<dbReference type="AlphaFoldDB" id="A0A6C0KXY9"/>
<dbReference type="Gene3D" id="1.10.150.20">
    <property type="entry name" value="5' to 3' exonuclease, C-terminal subdomain"/>
    <property type="match status" value="1"/>
</dbReference>
<dbReference type="InterPro" id="IPR029060">
    <property type="entry name" value="PIN-like_dom_sf"/>
</dbReference>
<dbReference type="Gene3D" id="3.40.50.1010">
    <property type="entry name" value="5'-nuclease"/>
    <property type="match status" value="1"/>
</dbReference>
<dbReference type="Pfam" id="PF02739">
    <property type="entry name" value="5_3_exonuc_N"/>
    <property type="match status" value="1"/>
</dbReference>
<reference evidence="2" key="1">
    <citation type="journal article" date="2020" name="Nature">
        <title>Giant virus diversity and host interactions through global metagenomics.</title>
        <authorList>
            <person name="Schulz F."/>
            <person name="Roux S."/>
            <person name="Paez-Espino D."/>
            <person name="Jungbluth S."/>
            <person name="Walsh D.A."/>
            <person name="Denef V.J."/>
            <person name="McMahon K.D."/>
            <person name="Konstantinidis K.T."/>
            <person name="Eloe-Fadrosh E.A."/>
            <person name="Kyrpides N.C."/>
            <person name="Woyke T."/>
        </authorList>
    </citation>
    <scope>NUCLEOTIDE SEQUENCE</scope>
    <source>
        <strain evidence="2">GVMAG-S-ERX555907-63</strain>
    </source>
</reference>
<organism evidence="2">
    <name type="scientific">viral metagenome</name>
    <dbReference type="NCBI Taxonomy" id="1070528"/>
    <lineage>
        <taxon>unclassified sequences</taxon>
        <taxon>metagenomes</taxon>
        <taxon>organismal metagenomes</taxon>
    </lineage>
</organism>
<dbReference type="SUPFAM" id="SSF88723">
    <property type="entry name" value="PIN domain-like"/>
    <property type="match status" value="1"/>
</dbReference>